<accession>A0A3G9IGA4</accession>
<keyword evidence="1" id="KW-0175">Coiled coil</keyword>
<name>A0A3G9IGA4_9ACTN</name>
<dbReference type="KEGG" id="nbe:Back2_23040"/>
<dbReference type="EMBL" id="AP019307">
    <property type="protein sequence ID" value="BBH18017.1"/>
    <property type="molecule type" value="Genomic_DNA"/>
</dbReference>
<keyword evidence="3" id="KW-1185">Reference proteome</keyword>
<proteinExistence type="predicted"/>
<sequence length="107" mass="11751">MVSSQRRVSIAAVAREAGVSTDFIYGHAVLRGRIQELRDSTTVVGRPAQTDAQVPATGAVRALTAQLRELRSRHRREIDELETALAAAHGQLLELRRELESRGRLGP</sequence>
<feature type="coiled-coil region" evidence="1">
    <location>
        <begin position="60"/>
        <end position="98"/>
    </location>
</feature>
<protein>
    <submittedName>
        <fullName evidence="2">Uncharacterized protein</fullName>
    </submittedName>
</protein>
<gene>
    <name evidence="2" type="ORF">Back2_23040</name>
</gene>
<dbReference type="AlphaFoldDB" id="A0A3G9IGA4"/>
<dbReference type="Proteomes" id="UP000271573">
    <property type="component" value="Chromosome"/>
</dbReference>
<reference evidence="2 3" key="1">
    <citation type="submission" date="2018-11" db="EMBL/GenBank/DDBJ databases">
        <title>Complete genome sequence of Nocardioides baekrokdamisoli strain KCTC 39748.</title>
        <authorList>
            <person name="Kang S.W."/>
            <person name="Lee K.C."/>
            <person name="Kim K.K."/>
            <person name="Kim J.S."/>
            <person name="Kim D.S."/>
            <person name="Ko S.H."/>
            <person name="Yang S.H."/>
            <person name="Shin Y.K."/>
            <person name="Lee J.S."/>
        </authorList>
    </citation>
    <scope>NUCLEOTIDE SEQUENCE [LARGE SCALE GENOMIC DNA]</scope>
    <source>
        <strain evidence="2 3">KCTC 39748</strain>
    </source>
</reference>
<evidence type="ECO:0000313" key="3">
    <source>
        <dbReference type="Proteomes" id="UP000271573"/>
    </source>
</evidence>
<organism evidence="2 3">
    <name type="scientific">Nocardioides baekrokdamisoli</name>
    <dbReference type="NCBI Taxonomy" id="1804624"/>
    <lineage>
        <taxon>Bacteria</taxon>
        <taxon>Bacillati</taxon>
        <taxon>Actinomycetota</taxon>
        <taxon>Actinomycetes</taxon>
        <taxon>Propionibacteriales</taxon>
        <taxon>Nocardioidaceae</taxon>
        <taxon>Nocardioides</taxon>
    </lineage>
</organism>
<evidence type="ECO:0000313" key="2">
    <source>
        <dbReference type="EMBL" id="BBH18017.1"/>
    </source>
</evidence>
<evidence type="ECO:0000256" key="1">
    <source>
        <dbReference type="SAM" id="Coils"/>
    </source>
</evidence>